<name>A0A0M3DFW4_9FIRM</name>
<comment type="caution">
    <text evidence="1">The sequence shown here is derived from an EMBL/GenBank/DDBJ whole genome shotgun (WGS) entry which is preliminary data.</text>
</comment>
<protein>
    <recommendedName>
        <fullName evidence="3">STAS domain-containing protein</fullName>
    </recommendedName>
</protein>
<organism evidence="1 2">
    <name type="scientific">Paraclostridium benzoelyticum</name>
    <dbReference type="NCBI Taxonomy" id="1629550"/>
    <lineage>
        <taxon>Bacteria</taxon>
        <taxon>Bacillati</taxon>
        <taxon>Bacillota</taxon>
        <taxon>Clostridia</taxon>
        <taxon>Peptostreptococcales</taxon>
        <taxon>Peptostreptococcaceae</taxon>
        <taxon>Paraclostridium</taxon>
    </lineage>
</organism>
<dbReference type="PATRIC" id="fig|1629550.3.peg.2477"/>
<dbReference type="OrthoDB" id="1751721at2"/>
<accession>A0A0M3DFW4</accession>
<evidence type="ECO:0000313" key="1">
    <source>
        <dbReference type="EMBL" id="KKY00287.1"/>
    </source>
</evidence>
<proteinExistence type="predicted"/>
<keyword evidence="2" id="KW-1185">Reference proteome</keyword>
<dbReference type="Proteomes" id="UP000034407">
    <property type="component" value="Unassembled WGS sequence"/>
</dbReference>
<evidence type="ECO:0008006" key="3">
    <source>
        <dbReference type="Google" id="ProtNLM"/>
    </source>
</evidence>
<reference evidence="1 2" key="1">
    <citation type="submission" date="2015-04" db="EMBL/GenBank/DDBJ databases">
        <title>Microcin producing Clostridium sp. JC272T.</title>
        <authorList>
            <person name="Jyothsna T."/>
            <person name="Sasikala C."/>
            <person name="Ramana C."/>
        </authorList>
    </citation>
    <scope>NUCLEOTIDE SEQUENCE [LARGE SCALE GENOMIC DNA]</scope>
    <source>
        <strain evidence="1 2">JC272</strain>
    </source>
</reference>
<dbReference type="EMBL" id="LBBT01000301">
    <property type="protein sequence ID" value="KKY00287.1"/>
    <property type="molecule type" value="Genomic_DNA"/>
</dbReference>
<gene>
    <name evidence="1" type="ORF">VN21_15060</name>
</gene>
<evidence type="ECO:0000313" key="2">
    <source>
        <dbReference type="Proteomes" id="UP000034407"/>
    </source>
</evidence>
<sequence length="114" mass="13307">MIYTQVLGGNSKVYIKVKGYLNNNEIKTFVNDYRDKIKGIKTSKYNLIIDVDPFDADNFSDIKNVCMMFYKTGYKKIYLIDPNNYIMSNIKLNPIEKKMFLKAVKIVNSDLDIK</sequence>
<dbReference type="RefSeq" id="WP_046823977.1">
    <property type="nucleotide sequence ID" value="NZ_LBBT01000301.1"/>
</dbReference>
<dbReference type="AlphaFoldDB" id="A0A0M3DFW4"/>